<dbReference type="Proteomes" id="UP000320176">
    <property type="component" value="Unassembled WGS sequence"/>
</dbReference>
<dbReference type="SUPFAM" id="SSF48008">
    <property type="entry name" value="GntR ligand-binding domain-like"/>
    <property type="match status" value="1"/>
</dbReference>
<dbReference type="PANTHER" id="PTHR43537">
    <property type="entry name" value="TRANSCRIPTIONAL REGULATOR, GNTR FAMILY"/>
    <property type="match status" value="1"/>
</dbReference>
<dbReference type="AlphaFoldDB" id="A0A5C6B1X8"/>
<name>A0A5C6B1X8_9BACT</name>
<evidence type="ECO:0000313" key="5">
    <source>
        <dbReference type="EMBL" id="TWU05571.1"/>
    </source>
</evidence>
<protein>
    <submittedName>
        <fullName evidence="5">Putative HTH-type transcriptional regulator YdfH</fullName>
    </submittedName>
</protein>
<dbReference type="SMART" id="SM00895">
    <property type="entry name" value="FCD"/>
    <property type="match status" value="1"/>
</dbReference>
<organism evidence="5 6">
    <name type="scientific">Stieleria varia</name>
    <dbReference type="NCBI Taxonomy" id="2528005"/>
    <lineage>
        <taxon>Bacteria</taxon>
        <taxon>Pseudomonadati</taxon>
        <taxon>Planctomycetota</taxon>
        <taxon>Planctomycetia</taxon>
        <taxon>Pirellulales</taxon>
        <taxon>Pirellulaceae</taxon>
        <taxon>Stieleria</taxon>
    </lineage>
</organism>
<dbReference type="PANTHER" id="PTHR43537:SF24">
    <property type="entry name" value="GLUCONATE OPERON TRANSCRIPTIONAL REPRESSOR"/>
    <property type="match status" value="1"/>
</dbReference>
<gene>
    <name evidence="5" type="primary">ydfH_2</name>
    <name evidence="5" type="ORF">Pla52n_12850</name>
</gene>
<dbReference type="GO" id="GO:0003700">
    <property type="term" value="F:DNA-binding transcription factor activity"/>
    <property type="evidence" value="ECO:0007669"/>
    <property type="project" value="InterPro"/>
</dbReference>
<evidence type="ECO:0000259" key="4">
    <source>
        <dbReference type="PROSITE" id="PS50949"/>
    </source>
</evidence>
<dbReference type="EMBL" id="SJPN01000002">
    <property type="protein sequence ID" value="TWU05571.1"/>
    <property type="molecule type" value="Genomic_DNA"/>
</dbReference>
<keyword evidence="1" id="KW-0805">Transcription regulation</keyword>
<dbReference type="Pfam" id="PF00392">
    <property type="entry name" value="GntR"/>
    <property type="match status" value="1"/>
</dbReference>
<keyword evidence="2" id="KW-0238">DNA-binding</keyword>
<comment type="caution">
    <text evidence="5">The sequence shown here is derived from an EMBL/GenBank/DDBJ whole genome shotgun (WGS) entry which is preliminary data.</text>
</comment>
<evidence type="ECO:0000256" key="3">
    <source>
        <dbReference type="ARBA" id="ARBA00023163"/>
    </source>
</evidence>
<dbReference type="InterPro" id="IPR011711">
    <property type="entry name" value="GntR_C"/>
</dbReference>
<evidence type="ECO:0000313" key="6">
    <source>
        <dbReference type="Proteomes" id="UP000320176"/>
    </source>
</evidence>
<dbReference type="Gene3D" id="1.10.10.10">
    <property type="entry name" value="Winged helix-like DNA-binding domain superfamily/Winged helix DNA-binding domain"/>
    <property type="match status" value="1"/>
</dbReference>
<evidence type="ECO:0000256" key="1">
    <source>
        <dbReference type="ARBA" id="ARBA00023015"/>
    </source>
</evidence>
<sequence length="206" mass="23041">MISGDLAGGDRLVTQDLVNELNVSATPVREALAVLAGLGVVDLLPNRGAVIHQFTRREIRDISRVRRALECEAIRGACGRIPPSQLRHLEAEFERLSQSPIKGQRGINKARTLDTQLHDAIRQNCANAFLIRELERLGHLFRSFRDASWNDASSRNDSDRLAEEAAEHLLIVQSLRRKDSKAAVRHLSRHIAASSRYWSRVVEQGG</sequence>
<keyword evidence="6" id="KW-1185">Reference proteome</keyword>
<dbReference type="InterPro" id="IPR036388">
    <property type="entry name" value="WH-like_DNA-bd_sf"/>
</dbReference>
<dbReference type="GO" id="GO:0003677">
    <property type="term" value="F:DNA binding"/>
    <property type="evidence" value="ECO:0007669"/>
    <property type="project" value="UniProtKB-KW"/>
</dbReference>
<evidence type="ECO:0000256" key="2">
    <source>
        <dbReference type="ARBA" id="ARBA00023125"/>
    </source>
</evidence>
<dbReference type="SUPFAM" id="SSF46785">
    <property type="entry name" value="Winged helix' DNA-binding domain"/>
    <property type="match status" value="1"/>
</dbReference>
<proteinExistence type="predicted"/>
<accession>A0A5C6B1X8</accession>
<keyword evidence="3" id="KW-0804">Transcription</keyword>
<feature type="domain" description="HTH gntR-type" evidence="4">
    <location>
        <begin position="1"/>
        <end position="54"/>
    </location>
</feature>
<dbReference type="PROSITE" id="PS50949">
    <property type="entry name" value="HTH_GNTR"/>
    <property type="match status" value="1"/>
</dbReference>
<dbReference type="InterPro" id="IPR000524">
    <property type="entry name" value="Tscrpt_reg_HTH_GntR"/>
</dbReference>
<dbReference type="InterPro" id="IPR008920">
    <property type="entry name" value="TF_FadR/GntR_C"/>
</dbReference>
<dbReference type="InterPro" id="IPR036390">
    <property type="entry name" value="WH_DNA-bd_sf"/>
</dbReference>
<reference evidence="5 6" key="1">
    <citation type="submission" date="2019-02" db="EMBL/GenBank/DDBJ databases">
        <title>Deep-cultivation of Planctomycetes and their phenomic and genomic characterization uncovers novel biology.</title>
        <authorList>
            <person name="Wiegand S."/>
            <person name="Jogler M."/>
            <person name="Boedeker C."/>
            <person name="Pinto D."/>
            <person name="Vollmers J."/>
            <person name="Rivas-Marin E."/>
            <person name="Kohn T."/>
            <person name="Peeters S.H."/>
            <person name="Heuer A."/>
            <person name="Rast P."/>
            <person name="Oberbeckmann S."/>
            <person name="Bunk B."/>
            <person name="Jeske O."/>
            <person name="Meyerdierks A."/>
            <person name="Storesund J.E."/>
            <person name="Kallscheuer N."/>
            <person name="Luecker S."/>
            <person name="Lage O.M."/>
            <person name="Pohl T."/>
            <person name="Merkel B.J."/>
            <person name="Hornburger P."/>
            <person name="Mueller R.-W."/>
            <person name="Bruemmer F."/>
            <person name="Labrenz M."/>
            <person name="Spormann A.M."/>
            <person name="Op Den Camp H."/>
            <person name="Overmann J."/>
            <person name="Amann R."/>
            <person name="Jetten M.S.M."/>
            <person name="Mascher T."/>
            <person name="Medema M.H."/>
            <person name="Devos D.P."/>
            <person name="Kaster A.-K."/>
            <person name="Ovreas L."/>
            <person name="Rohde M."/>
            <person name="Galperin M.Y."/>
            <person name="Jogler C."/>
        </authorList>
    </citation>
    <scope>NUCLEOTIDE SEQUENCE [LARGE SCALE GENOMIC DNA]</scope>
    <source>
        <strain evidence="5 6">Pla52n</strain>
    </source>
</reference>
<dbReference type="Gene3D" id="1.20.120.530">
    <property type="entry name" value="GntR ligand-binding domain-like"/>
    <property type="match status" value="1"/>
</dbReference>
<dbReference type="Pfam" id="PF07729">
    <property type="entry name" value="FCD"/>
    <property type="match status" value="1"/>
</dbReference>